<reference evidence="2 3" key="1">
    <citation type="submission" date="2016-07" db="EMBL/GenBank/DDBJ databases">
        <title>Pervasive Adenine N6-methylation of Active Genes in Fungi.</title>
        <authorList>
            <consortium name="DOE Joint Genome Institute"/>
            <person name="Mondo S.J."/>
            <person name="Dannebaum R.O."/>
            <person name="Kuo R.C."/>
            <person name="Labutti K."/>
            <person name="Haridas S."/>
            <person name="Kuo A."/>
            <person name="Salamov A."/>
            <person name="Ahrendt S.R."/>
            <person name="Lipzen A."/>
            <person name="Sullivan W."/>
            <person name="Andreopoulos W.B."/>
            <person name="Clum A."/>
            <person name="Lindquist E."/>
            <person name="Daum C."/>
            <person name="Ramamoorthy G.K."/>
            <person name="Gryganskyi A."/>
            <person name="Culley D."/>
            <person name="Magnuson J.K."/>
            <person name="James T.Y."/>
            <person name="O'Malley M.A."/>
            <person name="Stajich J.E."/>
            <person name="Spatafora J.W."/>
            <person name="Visel A."/>
            <person name="Grigoriev I.V."/>
        </authorList>
    </citation>
    <scope>NUCLEOTIDE SEQUENCE [LARGE SCALE GENOMIC DNA]</scope>
    <source>
        <strain evidence="2 3">CBS 931.73</strain>
    </source>
</reference>
<feature type="compositionally biased region" description="Polar residues" evidence="1">
    <location>
        <begin position="239"/>
        <end position="249"/>
    </location>
</feature>
<feature type="region of interest" description="Disordered" evidence="1">
    <location>
        <begin position="528"/>
        <end position="579"/>
    </location>
</feature>
<feature type="compositionally biased region" description="Low complexity" evidence="1">
    <location>
        <begin position="352"/>
        <end position="364"/>
    </location>
</feature>
<feature type="region of interest" description="Disordered" evidence="1">
    <location>
        <begin position="237"/>
        <end position="296"/>
    </location>
</feature>
<sequence>MEPCPEPEDAEYIDPIYLQPCNEFTEQHDDDDDDFDNESLCNSIQYSEHTHILDVEPPAFSVFGDESVYEASLADSTVARRKFHDGHLLNKGYDHVRYGLKNYEDTIYENDYLDRTYLPIQSSDASKYRTTLQKNNYSLQRSEPKSFTTLSNDEPNDIGLFQDDGDSVSSRRSSAHYDASCQRLRRVESDYLGRHTYYDTAKGHGYDGACIRDERKKPDSDFRDLYSIDNYKERDYTRFDNNSSSQSYSLRDDVSSREGSVDTSVRYSPCLEEHPLGRRSSLNTPMPSSPNPRYQHGRHALFDRYDRDILRRSRSNISEILLNSARSPITSPRENGSRISPMLPEAKRIPRAHSPSVASSHSVRNLIPERTNRRNRYTISNPGDLRSEPRGDFRPSSRLSMGTSSAHPTFSDTASQSTSGDFRSRKLNEVKFEIFRAVHRVKLALDALAEDSRAHSINTEVQGIQDLNEMALQTMIEQFEHVHEMLGEGEGSVGARRPISPLSDESYGKLIPNDTKKFGITEDTNYGRQSVSEEMNSSGYAKSNASSPNLYSHRPSYSSRLDRNTYVEPPLSPSPSQISKWQSLIEDSKTPGLLANRLRSTTFDR</sequence>
<dbReference type="AlphaFoldDB" id="A0A1Y1ZC24"/>
<evidence type="ECO:0000313" key="3">
    <source>
        <dbReference type="Proteomes" id="UP000193498"/>
    </source>
</evidence>
<feature type="compositionally biased region" description="Polar residues" evidence="1">
    <location>
        <begin position="397"/>
        <end position="420"/>
    </location>
</feature>
<name>A0A1Y1ZC24_9FUNG</name>
<evidence type="ECO:0000313" key="2">
    <source>
        <dbReference type="EMBL" id="ORY07736.1"/>
    </source>
</evidence>
<evidence type="ECO:0000256" key="1">
    <source>
        <dbReference type="SAM" id="MobiDB-lite"/>
    </source>
</evidence>
<feature type="compositionally biased region" description="Polar residues" evidence="1">
    <location>
        <begin position="528"/>
        <end position="559"/>
    </location>
</feature>
<accession>A0A1Y1ZC24</accession>
<keyword evidence="3" id="KW-1185">Reference proteome</keyword>
<dbReference type="EMBL" id="MCFE01000006">
    <property type="protein sequence ID" value="ORY07736.1"/>
    <property type="molecule type" value="Genomic_DNA"/>
</dbReference>
<comment type="caution">
    <text evidence="2">The sequence shown here is derived from an EMBL/GenBank/DDBJ whole genome shotgun (WGS) entry which is preliminary data.</text>
</comment>
<proteinExistence type="predicted"/>
<feature type="compositionally biased region" description="Basic and acidic residues" evidence="1">
    <location>
        <begin position="385"/>
        <end position="395"/>
    </location>
</feature>
<dbReference type="InParanoid" id="A0A1Y1ZC24"/>
<dbReference type="Proteomes" id="UP000193498">
    <property type="component" value="Unassembled WGS sequence"/>
</dbReference>
<organism evidence="2 3">
    <name type="scientific">Basidiobolus meristosporus CBS 931.73</name>
    <dbReference type="NCBI Taxonomy" id="1314790"/>
    <lineage>
        <taxon>Eukaryota</taxon>
        <taxon>Fungi</taxon>
        <taxon>Fungi incertae sedis</taxon>
        <taxon>Zoopagomycota</taxon>
        <taxon>Entomophthoromycotina</taxon>
        <taxon>Basidiobolomycetes</taxon>
        <taxon>Basidiobolales</taxon>
        <taxon>Basidiobolaceae</taxon>
        <taxon>Basidiobolus</taxon>
    </lineage>
</organism>
<feature type="compositionally biased region" description="Basic and acidic residues" evidence="1">
    <location>
        <begin position="250"/>
        <end position="260"/>
    </location>
</feature>
<gene>
    <name evidence="2" type="ORF">K493DRAFT_332649</name>
</gene>
<feature type="region of interest" description="Disordered" evidence="1">
    <location>
        <begin position="351"/>
        <end position="420"/>
    </location>
</feature>
<protein>
    <submittedName>
        <fullName evidence="2">Uncharacterized protein</fullName>
    </submittedName>
</protein>